<keyword evidence="6 7" id="KW-0472">Membrane</keyword>
<dbReference type="KEGG" id="acht:bsdcttw_03580"/>
<reference evidence="9 10" key="1">
    <citation type="submission" date="2020-08" db="EMBL/GenBank/DDBJ databases">
        <title>Draft genome sequencing of an Anaerocolumna strain isolated from anoxic soil subjected to BSD treatment.</title>
        <authorList>
            <person name="Uek A."/>
            <person name="Tonouchi A."/>
        </authorList>
    </citation>
    <scope>NUCLEOTIDE SEQUENCE [LARGE SCALE GENOMIC DNA]</scope>
    <source>
        <strain evidence="9 10">CTTW</strain>
    </source>
</reference>
<feature type="transmembrane region" description="Helical" evidence="7">
    <location>
        <begin position="78"/>
        <end position="102"/>
    </location>
</feature>
<feature type="domain" description="ABC transmembrane type-1" evidence="8">
    <location>
        <begin position="74"/>
        <end position="259"/>
    </location>
</feature>
<feature type="transmembrane region" description="Helical" evidence="7">
    <location>
        <begin position="109"/>
        <end position="132"/>
    </location>
</feature>
<evidence type="ECO:0000256" key="5">
    <source>
        <dbReference type="ARBA" id="ARBA00022989"/>
    </source>
</evidence>
<evidence type="ECO:0000313" key="10">
    <source>
        <dbReference type="Proteomes" id="UP000515703"/>
    </source>
</evidence>
<dbReference type="GO" id="GO:0055085">
    <property type="term" value="P:transmembrane transport"/>
    <property type="evidence" value="ECO:0007669"/>
    <property type="project" value="InterPro"/>
</dbReference>
<protein>
    <recommendedName>
        <fullName evidence="8">ABC transmembrane type-1 domain-containing protein</fullName>
    </recommendedName>
</protein>
<reference evidence="9 10" key="2">
    <citation type="submission" date="2020-08" db="EMBL/GenBank/DDBJ databases">
        <authorList>
            <person name="Ueki A."/>
            <person name="Tonouchi A."/>
        </authorList>
    </citation>
    <scope>NUCLEOTIDE SEQUENCE [LARGE SCALE GENOMIC DNA]</scope>
    <source>
        <strain evidence="9 10">CTTW</strain>
    </source>
</reference>
<keyword evidence="5 7" id="KW-1133">Transmembrane helix</keyword>
<proteinExistence type="inferred from homology"/>
<dbReference type="GO" id="GO:0005886">
    <property type="term" value="C:plasma membrane"/>
    <property type="evidence" value="ECO:0007669"/>
    <property type="project" value="UniProtKB-SubCell"/>
</dbReference>
<keyword evidence="3" id="KW-1003">Cell membrane</keyword>
<dbReference type="PANTHER" id="PTHR30151:SF20">
    <property type="entry name" value="ABC TRANSPORTER PERMEASE PROTEIN HI_0355-RELATED"/>
    <property type="match status" value="1"/>
</dbReference>
<evidence type="ECO:0000259" key="8">
    <source>
        <dbReference type="PROSITE" id="PS50928"/>
    </source>
</evidence>
<dbReference type="InterPro" id="IPR000515">
    <property type="entry name" value="MetI-like"/>
</dbReference>
<evidence type="ECO:0000313" key="9">
    <source>
        <dbReference type="EMBL" id="BCJ97317.1"/>
    </source>
</evidence>
<accession>A0A7I8DI02</accession>
<evidence type="ECO:0000256" key="2">
    <source>
        <dbReference type="ARBA" id="ARBA00022448"/>
    </source>
</evidence>
<evidence type="ECO:0000256" key="7">
    <source>
        <dbReference type="RuleBase" id="RU363032"/>
    </source>
</evidence>
<comment type="similarity">
    <text evidence="7">Belongs to the binding-protein-dependent transport system permease family.</text>
</comment>
<dbReference type="PANTHER" id="PTHR30151">
    <property type="entry name" value="ALKANE SULFONATE ABC TRANSPORTER-RELATED, MEMBRANE SUBUNIT"/>
    <property type="match status" value="1"/>
</dbReference>
<feature type="transmembrane region" description="Helical" evidence="7">
    <location>
        <begin position="192"/>
        <end position="211"/>
    </location>
</feature>
<sequence>MSLRNKILNSKKLVTLVWVLGLIIIWEIGASAIAQTKRTPENVLPHLYQILESVFSTKKVNSTQTALELVLSNAGITLLRAGIGFLIGIAIGFLLALFMNLFQAVEKTVFPYLMIIQMIPILGMAPIVLAITKDINKSRIVIAAILTFYPVATNTLAGFKAVEKEKHELMYSIAATKYQIYSKLLIPSCMPYFFTGLKISAPMAITASILVDTLQGGGGLGTMLSQSLKHAMSIYVFWQIVFFSAIIGILSFYLMTVIEKVLSPYKRKGPKVKMEVIADEKAA</sequence>
<comment type="subcellular location">
    <subcellularLocation>
        <location evidence="1 7">Cell membrane</location>
        <topology evidence="1 7">Multi-pass membrane protein</topology>
    </subcellularLocation>
</comment>
<dbReference type="PROSITE" id="PS50928">
    <property type="entry name" value="ABC_TM1"/>
    <property type="match status" value="1"/>
</dbReference>
<feature type="transmembrane region" description="Helical" evidence="7">
    <location>
        <begin position="231"/>
        <end position="258"/>
    </location>
</feature>
<dbReference type="SUPFAM" id="SSF161098">
    <property type="entry name" value="MetI-like"/>
    <property type="match status" value="1"/>
</dbReference>
<organism evidence="9 10">
    <name type="scientific">Anaerocolumna chitinilytica</name>
    <dbReference type="NCBI Taxonomy" id="1727145"/>
    <lineage>
        <taxon>Bacteria</taxon>
        <taxon>Bacillati</taxon>
        <taxon>Bacillota</taxon>
        <taxon>Clostridia</taxon>
        <taxon>Lachnospirales</taxon>
        <taxon>Lachnospiraceae</taxon>
        <taxon>Anaerocolumna</taxon>
    </lineage>
</organism>
<evidence type="ECO:0000256" key="3">
    <source>
        <dbReference type="ARBA" id="ARBA00022475"/>
    </source>
</evidence>
<dbReference type="EMBL" id="AP023368">
    <property type="protein sequence ID" value="BCJ97317.1"/>
    <property type="molecule type" value="Genomic_DNA"/>
</dbReference>
<dbReference type="Gene3D" id="1.10.3720.10">
    <property type="entry name" value="MetI-like"/>
    <property type="match status" value="1"/>
</dbReference>
<keyword evidence="4 7" id="KW-0812">Transmembrane</keyword>
<keyword evidence="10" id="KW-1185">Reference proteome</keyword>
<keyword evidence="2 7" id="KW-0813">Transport</keyword>
<evidence type="ECO:0000256" key="6">
    <source>
        <dbReference type="ARBA" id="ARBA00023136"/>
    </source>
</evidence>
<feature type="transmembrane region" description="Helical" evidence="7">
    <location>
        <begin position="138"/>
        <end position="159"/>
    </location>
</feature>
<dbReference type="CDD" id="cd06261">
    <property type="entry name" value="TM_PBP2"/>
    <property type="match status" value="1"/>
</dbReference>
<evidence type="ECO:0000256" key="4">
    <source>
        <dbReference type="ARBA" id="ARBA00022692"/>
    </source>
</evidence>
<name>A0A7I8DI02_9FIRM</name>
<dbReference type="Proteomes" id="UP000515703">
    <property type="component" value="Chromosome"/>
</dbReference>
<dbReference type="InterPro" id="IPR035906">
    <property type="entry name" value="MetI-like_sf"/>
</dbReference>
<gene>
    <name evidence="9" type="ORF">bsdcttw_03580</name>
</gene>
<evidence type="ECO:0000256" key="1">
    <source>
        <dbReference type="ARBA" id="ARBA00004651"/>
    </source>
</evidence>
<dbReference type="Pfam" id="PF00528">
    <property type="entry name" value="BPD_transp_1"/>
    <property type="match status" value="1"/>
</dbReference>
<dbReference type="AlphaFoldDB" id="A0A7I8DI02"/>
<dbReference type="RefSeq" id="WP_225903766.1">
    <property type="nucleotide sequence ID" value="NZ_AP023368.1"/>
</dbReference>